<reference evidence="1" key="1">
    <citation type="journal article" date="2020" name="mSystems">
        <title>Genome- and Community-Level Interaction Insights into Carbon Utilization and Element Cycling Functions of Hydrothermarchaeota in Hydrothermal Sediment.</title>
        <authorList>
            <person name="Zhou Z."/>
            <person name="Liu Y."/>
            <person name="Xu W."/>
            <person name="Pan J."/>
            <person name="Luo Z.H."/>
            <person name="Li M."/>
        </authorList>
    </citation>
    <scope>NUCLEOTIDE SEQUENCE [LARGE SCALE GENOMIC DNA]</scope>
    <source>
        <strain evidence="1">SpSt-488</strain>
    </source>
</reference>
<accession>A0A7C4GCR9</accession>
<organism evidence="1">
    <name type="scientific">candidate division WOR-3 bacterium</name>
    <dbReference type="NCBI Taxonomy" id="2052148"/>
    <lineage>
        <taxon>Bacteria</taxon>
        <taxon>Bacteria division WOR-3</taxon>
    </lineage>
</organism>
<evidence type="ECO:0000313" key="1">
    <source>
        <dbReference type="EMBL" id="HGK28016.1"/>
    </source>
</evidence>
<dbReference type="AlphaFoldDB" id="A0A7C4GCR9"/>
<sequence length="617" mass="66479">MKFNVVLIASVCVVASALGTEPGFDPKEVVRQVRRPERRQASGGEREAPDHGEFLIDTSSTPAPAPYGQWEPSIAFDGTNYLVVWKDYRSGDDYDIYGARVTPQGTVLDPQGFAVSQAAGYEWYPDLRFDGTNYLVVWEDYRRGSDTSLIYGARVTPQGTVLDPQGFAISPAANDQKLPGLGFDGTNYLAVWSDGRSGSESDIYGARVTPQGTVLDPQGFLVSQGVNDQESPALGFDGANYLAVWSDGRSGSGSDIYGARVTPQGTVLDPAGFAISRASGYQRSPDLRFDGTNFLVVWEDYRGGSRDTSDIYGARVTPQGTVLDPQGFAISQAAGYQWSPALAFDGANYLVVWEDCWRSGNHDIDIYGARVTPQGTVLDPAGFVVSQASGNQEFAALAFDGANYLAVWSDGRSGSSDIYGARITPQGTVLDTQGFVISRAADYQWYPALAFHGANYLVVWMDSRHGSDYDIYGARVRPDGAVFDEGAVVRQEGSQWYPALAHGTGSEVFLVYQGWAGTVGGKTYNTDRIWGKLNPAPGVEEAMNAERGTRNVGASVVRGVINCQLPVSGLQSATVLLDAAGRKVMELRAGPNDVRHLSPGVYFVRQASGVVKVVVQR</sequence>
<gene>
    <name evidence="1" type="ORF">ENS41_03590</name>
</gene>
<proteinExistence type="predicted"/>
<protein>
    <recommendedName>
        <fullName evidence="2">T9SS type A sorting domain-containing protein</fullName>
    </recommendedName>
</protein>
<dbReference type="EMBL" id="DSUT01000071">
    <property type="protein sequence ID" value="HGK28016.1"/>
    <property type="molecule type" value="Genomic_DNA"/>
</dbReference>
<evidence type="ECO:0008006" key="2">
    <source>
        <dbReference type="Google" id="ProtNLM"/>
    </source>
</evidence>
<comment type="caution">
    <text evidence="1">The sequence shown here is derived from an EMBL/GenBank/DDBJ whole genome shotgun (WGS) entry which is preliminary data.</text>
</comment>
<name>A0A7C4GCR9_UNCW3</name>